<dbReference type="AlphaFoldDB" id="D3F9A8"/>
<dbReference type="eggNOG" id="COG2133">
    <property type="taxonomic scope" value="Bacteria"/>
</dbReference>
<gene>
    <name evidence="2" type="ordered locus">Cwoe_0640</name>
</gene>
<evidence type="ECO:0000313" key="2">
    <source>
        <dbReference type="EMBL" id="ADB49075.1"/>
    </source>
</evidence>
<feature type="region of interest" description="Disordered" evidence="1">
    <location>
        <begin position="859"/>
        <end position="878"/>
    </location>
</feature>
<protein>
    <submittedName>
        <fullName evidence="2">Uncharacterized protein</fullName>
    </submittedName>
</protein>
<name>D3F9A8_CONWI</name>
<sequence>MSRPCSPHFTTIGLGGAFNGRRRELPGALRPPSRFVDAEGPQTIRGMPFVFGAADATDVVRLEDDRAITIELGGARATYVLLVHAVEDIVTTYREGLADDQTTGWDLGQLVSEYALEYDDGSIVRTPILRRFAIQQSRCEWGSAPFACVPAADDDVLPSGDEMALRGRPVLEAAALPDGPELGLTERELVAFSYGLRQQTRTAAPGADGHLWIYALPNAEPGKPLRRLTLRPREAASAVYAVTLTELAEHPLRRGTRQKLRLRLPEGVHLKAADAIDDVSVDLGSVISARPALDYDAGRWASAEPMVEPSRSDREVIVEYAAHPAARLHVGDLVHELGQASSAVTAVASAQRPVRLRFVDGGSGAGVAVRLHLHGEAGEYLPPRGHHRRVDITWGQDAAAEFVNVENQYAYVDGECVADLPLGTVFLEATRGCEVAPLRTSFEVGPETDELVFELRKALSWRERGWVTADTHVHFLSPQTALLEGRAEGVNVVNLLASQWGEMFSNVGDFDGATTFGANEHGGDGEFLVRVGSENRMHVLGHISLLGYSGQLIQPLCTGGPEESALGDPLEVTMAEWAQRCLDQGGLVVMPHAPTPQLERAADIVLGVVDAIELTTFNPFHPSIAADYGQLNAYGVADWYRYLNLGYHLPLVGGSDKMSAGMLLGGIRTYARLGDRALTYEHWMDAIRGGNTFVTVGPLASLRVEGIEPGGRLRLPASGGTVQVEWEVESVRVPIDHVEVIVGGTVQDETHVGGERSARGRAAIPIARSTWVALRVRGSCREQVDEIAAHTSAVQVLVEGSELFSEPDALTVLDQIQGAIAYVDTLATRPDPRRLSALRATLETAHDRLHRRIHAAGVHHRHALHDADEPHEHKKASV</sequence>
<dbReference type="InterPro" id="IPR016195">
    <property type="entry name" value="Pol/histidinol_Pase-like"/>
</dbReference>
<dbReference type="KEGG" id="cwo:Cwoe_0640"/>
<organism evidence="2 3">
    <name type="scientific">Conexibacter woesei (strain DSM 14684 / CCUG 47730 / CIP 108061 / JCM 11494 / NBRC 100937 / ID131577)</name>
    <dbReference type="NCBI Taxonomy" id="469383"/>
    <lineage>
        <taxon>Bacteria</taxon>
        <taxon>Bacillati</taxon>
        <taxon>Actinomycetota</taxon>
        <taxon>Thermoleophilia</taxon>
        <taxon>Solirubrobacterales</taxon>
        <taxon>Conexibacteraceae</taxon>
        <taxon>Conexibacter</taxon>
    </lineage>
</organism>
<dbReference type="SUPFAM" id="SSF89550">
    <property type="entry name" value="PHP domain-like"/>
    <property type="match status" value="1"/>
</dbReference>
<keyword evidence="3" id="KW-1185">Reference proteome</keyword>
<proteinExistence type="predicted"/>
<dbReference type="NCBIfam" id="NF038032">
    <property type="entry name" value="CehA_McbA_metalo"/>
    <property type="match status" value="1"/>
</dbReference>
<dbReference type="Proteomes" id="UP000008229">
    <property type="component" value="Chromosome"/>
</dbReference>
<reference evidence="3" key="2">
    <citation type="submission" date="2010-01" db="EMBL/GenBank/DDBJ databases">
        <title>The complete genome of Conexibacter woesei DSM 14684.</title>
        <authorList>
            <consortium name="US DOE Joint Genome Institute (JGI-PGF)"/>
            <person name="Lucas S."/>
            <person name="Copeland A."/>
            <person name="Lapidus A."/>
            <person name="Glavina del Rio T."/>
            <person name="Dalin E."/>
            <person name="Tice H."/>
            <person name="Bruce D."/>
            <person name="Goodwin L."/>
            <person name="Pitluck S."/>
            <person name="Kyrpides N."/>
            <person name="Mavromatis K."/>
            <person name="Ivanova N."/>
            <person name="Mikhailova N."/>
            <person name="Chertkov O."/>
            <person name="Brettin T."/>
            <person name="Detter J.C."/>
            <person name="Han C."/>
            <person name="Larimer F."/>
            <person name="Land M."/>
            <person name="Hauser L."/>
            <person name="Markowitz V."/>
            <person name="Cheng J.-F."/>
            <person name="Hugenholtz P."/>
            <person name="Woyke T."/>
            <person name="Wu D."/>
            <person name="Pukall R."/>
            <person name="Steenblock K."/>
            <person name="Schneider S."/>
            <person name="Klenk H.-P."/>
            <person name="Eisen J.A."/>
        </authorList>
    </citation>
    <scope>NUCLEOTIDE SEQUENCE [LARGE SCALE GENOMIC DNA]</scope>
    <source>
        <strain evidence="3">DSM 14684 / CIP 108061 / JCM 11494 / NBRC 100937 / ID131577</strain>
    </source>
</reference>
<dbReference type="RefSeq" id="WP_012932128.1">
    <property type="nucleotide sequence ID" value="NC_013739.1"/>
</dbReference>
<accession>D3F9A8</accession>
<dbReference type="HOGENOM" id="CLU_330833_0_0_11"/>
<evidence type="ECO:0000313" key="3">
    <source>
        <dbReference type="Proteomes" id="UP000008229"/>
    </source>
</evidence>
<dbReference type="STRING" id="469383.Cwoe_0640"/>
<dbReference type="EMBL" id="CP001854">
    <property type="protein sequence ID" value="ADB49075.1"/>
    <property type="molecule type" value="Genomic_DNA"/>
</dbReference>
<reference evidence="2 3" key="1">
    <citation type="journal article" date="2010" name="Stand. Genomic Sci.">
        <title>Complete genome sequence of Conexibacter woesei type strain (ID131577).</title>
        <authorList>
            <person name="Pukall R."/>
            <person name="Lapidus A."/>
            <person name="Glavina Del Rio T."/>
            <person name="Copeland A."/>
            <person name="Tice H."/>
            <person name="Cheng J.-F."/>
            <person name="Lucas S."/>
            <person name="Chen F."/>
            <person name="Nolan M."/>
            <person name="Bruce D."/>
            <person name="Goodwin L."/>
            <person name="Pitluck S."/>
            <person name="Mavromatis K."/>
            <person name="Ivanova N."/>
            <person name="Ovchinnikova G."/>
            <person name="Pati A."/>
            <person name="Chen A."/>
            <person name="Palaniappan K."/>
            <person name="Land M."/>
            <person name="Hauser L."/>
            <person name="Chang Y.-J."/>
            <person name="Jeffries C.D."/>
            <person name="Chain P."/>
            <person name="Meincke L."/>
            <person name="Sims D."/>
            <person name="Brettin T."/>
            <person name="Detter J.C."/>
            <person name="Rohde M."/>
            <person name="Goeker M."/>
            <person name="Bristow J."/>
            <person name="Eisen J.A."/>
            <person name="Markowitz V."/>
            <person name="Kyrpides N.C."/>
            <person name="Klenk H.-P."/>
            <person name="Hugenholtz P."/>
        </authorList>
    </citation>
    <scope>NUCLEOTIDE SEQUENCE [LARGE SCALE GENOMIC DNA]</scope>
    <source>
        <strain evidence="3">DSM 14684 / CIP 108061 / JCM 11494 / NBRC 100937 / ID131577</strain>
    </source>
</reference>
<evidence type="ECO:0000256" key="1">
    <source>
        <dbReference type="SAM" id="MobiDB-lite"/>
    </source>
</evidence>